<dbReference type="PANTHER" id="PTHR28535:SF1">
    <property type="entry name" value="PROTEIN ZGRF1"/>
    <property type="match status" value="1"/>
</dbReference>
<dbReference type="PANTHER" id="PTHR28535">
    <property type="entry name" value="ZINC FINGER GRF-TYPE CONTAINING 1"/>
    <property type="match status" value="1"/>
</dbReference>
<dbReference type="RefSeq" id="XP_003017097.1">
    <property type="nucleotide sequence ID" value="XM_003017051.1"/>
</dbReference>
<evidence type="ECO:0000313" key="4">
    <source>
        <dbReference type="Proteomes" id="UP000008866"/>
    </source>
</evidence>
<dbReference type="InterPro" id="IPR052800">
    <property type="entry name" value="DNA_Repair_Helicase_ZGRF1"/>
</dbReference>
<dbReference type="EMBL" id="ABSU01000001">
    <property type="protein sequence ID" value="EFE36452.1"/>
    <property type="molecule type" value="Genomic_DNA"/>
</dbReference>
<dbReference type="AlphaFoldDB" id="D4AKF1"/>
<proteinExistence type="predicted"/>
<dbReference type="OMA" id="FQCLFTH"/>
<dbReference type="InterPro" id="IPR018838">
    <property type="entry name" value="ZGRF1-like_N"/>
</dbReference>
<dbReference type="GeneID" id="9526900"/>
<feature type="compositionally biased region" description="Polar residues" evidence="1">
    <location>
        <begin position="335"/>
        <end position="348"/>
    </location>
</feature>
<dbReference type="GO" id="GO:0005634">
    <property type="term" value="C:nucleus"/>
    <property type="evidence" value="ECO:0007669"/>
    <property type="project" value="TreeGrafter"/>
</dbReference>
<dbReference type="Proteomes" id="UP000008866">
    <property type="component" value="Unassembled WGS sequence"/>
</dbReference>
<dbReference type="HOGENOM" id="CLU_019990_0_0_1"/>
<dbReference type="KEGG" id="abe:ARB_03973"/>
<feature type="compositionally biased region" description="Basic and acidic residues" evidence="1">
    <location>
        <begin position="210"/>
        <end position="244"/>
    </location>
</feature>
<name>D4AKF1_ARTBC</name>
<comment type="caution">
    <text evidence="3">The sequence shown here is derived from an EMBL/GenBank/DDBJ whole genome shotgun (WGS) entry which is preliminary data.</text>
</comment>
<feature type="region of interest" description="Disordered" evidence="1">
    <location>
        <begin position="150"/>
        <end position="348"/>
    </location>
</feature>
<gene>
    <name evidence="3" type="ORF">ARB_03973</name>
</gene>
<feature type="compositionally biased region" description="Polar residues" evidence="1">
    <location>
        <begin position="417"/>
        <end position="426"/>
    </location>
</feature>
<protein>
    <recommendedName>
        <fullName evidence="2">5'-3' DNA helicase ZGRF1-like N-terminal domain-containing protein</fullName>
    </recommendedName>
</protein>
<feature type="compositionally biased region" description="Polar residues" evidence="1">
    <location>
        <begin position="297"/>
        <end position="312"/>
    </location>
</feature>
<accession>D4AKF1</accession>
<dbReference type="Pfam" id="PF10382">
    <property type="entry name" value="ZGRF1-like_N"/>
    <property type="match status" value="1"/>
</dbReference>
<dbReference type="GO" id="GO:0006302">
    <property type="term" value="P:double-strand break repair"/>
    <property type="evidence" value="ECO:0007669"/>
    <property type="project" value="TreeGrafter"/>
</dbReference>
<feature type="region of interest" description="Disordered" evidence="1">
    <location>
        <begin position="375"/>
        <end position="547"/>
    </location>
</feature>
<dbReference type="eggNOG" id="ENOG502SEDR">
    <property type="taxonomic scope" value="Eukaryota"/>
</dbReference>
<organism evidence="3 4">
    <name type="scientific">Arthroderma benhamiae (strain ATCC MYA-4681 / CBS 112371)</name>
    <name type="common">Trichophyton mentagrophytes</name>
    <dbReference type="NCBI Taxonomy" id="663331"/>
    <lineage>
        <taxon>Eukaryota</taxon>
        <taxon>Fungi</taxon>
        <taxon>Dikarya</taxon>
        <taxon>Ascomycota</taxon>
        <taxon>Pezizomycotina</taxon>
        <taxon>Eurotiomycetes</taxon>
        <taxon>Eurotiomycetidae</taxon>
        <taxon>Onygenales</taxon>
        <taxon>Arthrodermataceae</taxon>
        <taxon>Trichophyton</taxon>
    </lineage>
</organism>
<feature type="compositionally biased region" description="Polar residues" evidence="1">
    <location>
        <begin position="479"/>
        <end position="502"/>
    </location>
</feature>
<evidence type="ECO:0000259" key="2">
    <source>
        <dbReference type="Pfam" id="PF10382"/>
    </source>
</evidence>
<feature type="compositionally biased region" description="Basic and acidic residues" evidence="1">
    <location>
        <begin position="522"/>
        <end position="532"/>
    </location>
</feature>
<sequence length="602" mass="67351">MSRQPFFALKTVRTETPSKRKIIRGAGQGYEEADARIYNTRRRDWAMASQRMSLSVPPTQNTAPVIKFQCLFTHDIRRKAKRWQDGFLRFHTFNKRVMVYDPTGNLVGDLHWRDRDMLQDGDEFELERGILVQAGEQLESTVTDLTGLLEKRKSSPAKPNHSQSRPRNANVGRPNDFKAPFPSSGSSMKSLNEVLGIKKNTQPTRVIRSPYEERERLNKSMCESEERPAKKRKPSPERDTEEASRLSPSPPLPPTKGLKNQLRPNVEEPVTNSKSRETSGAEPRVPGGVTDLCNKILNESNRPGFASASTASFRPASAVEPEPISTKDRRKKSSGKASANQMSLTSMFGNVPTTTLEVAPRRPRNQLIFVDKLAEQQAKAREKRKLAENNTVMNSESSKRADTLKSQSALKPRDKNITSCQSTAQLSKDESNDGETPRVQQKATGLLGFFKPAAVTTQEQEIQHDGDEATVAEPKPSKPMQNMQRSLSAIDSMSVDTTSSTKPPVLEAPAPHIEPSEQNAQLEKHRPLERSNSDSSALNPPRSVPKKRVIQTRLFPDRMLSLPAMDEPEVEIEQGPWTSEALDLFDWWPPDRPKPTVGSIPI</sequence>
<feature type="domain" description="5'-3' DNA helicase ZGRF1-like N-terminal" evidence="2">
    <location>
        <begin position="65"/>
        <end position="144"/>
    </location>
</feature>
<reference evidence="4" key="1">
    <citation type="journal article" date="2011" name="Genome Biol.">
        <title>Comparative and functional genomics provide insights into the pathogenicity of dermatophytic fungi.</title>
        <authorList>
            <person name="Burmester A."/>
            <person name="Shelest E."/>
            <person name="Gloeckner G."/>
            <person name="Heddergott C."/>
            <person name="Schindler S."/>
            <person name="Staib P."/>
            <person name="Heidel A."/>
            <person name="Felder M."/>
            <person name="Petzold A."/>
            <person name="Szafranski K."/>
            <person name="Feuermann M."/>
            <person name="Pedruzzi I."/>
            <person name="Priebe S."/>
            <person name="Groth M."/>
            <person name="Winkler R."/>
            <person name="Li W."/>
            <person name="Kniemeyer O."/>
            <person name="Schroeckh V."/>
            <person name="Hertweck C."/>
            <person name="Hube B."/>
            <person name="White T.C."/>
            <person name="Platzer M."/>
            <person name="Guthke R."/>
            <person name="Heitman J."/>
            <person name="Woestemeyer J."/>
            <person name="Zipfel P.F."/>
            <person name="Monod M."/>
            <person name="Brakhage A.A."/>
        </authorList>
    </citation>
    <scope>NUCLEOTIDE SEQUENCE [LARGE SCALE GENOMIC DNA]</scope>
    <source>
        <strain evidence="4">ATCC MYA-4681 / CBS 112371</strain>
    </source>
</reference>
<keyword evidence="4" id="KW-1185">Reference proteome</keyword>
<evidence type="ECO:0000313" key="3">
    <source>
        <dbReference type="EMBL" id="EFE36452.1"/>
    </source>
</evidence>
<evidence type="ECO:0000256" key="1">
    <source>
        <dbReference type="SAM" id="MobiDB-lite"/>
    </source>
</evidence>
<dbReference type="GO" id="GO:0035861">
    <property type="term" value="C:site of double-strand break"/>
    <property type="evidence" value="ECO:0007669"/>
    <property type="project" value="TreeGrafter"/>
</dbReference>